<comment type="caution">
    <text evidence="14">The sequence shown here is derived from an EMBL/GenBank/DDBJ whole genome shotgun (WGS) entry which is preliminary data.</text>
</comment>
<sequence length="299" mass="31504">MPEDLPQDRPLRASWLASAIGEALDEDLGGEPGRDVTTQATIPASATVTGEIVMREDGVIAGIPVIGEALGQVAERLSLPMPVIELRASDGDRLAAGAHVADLSGPGHVVLIAERTILNFVSRASGVATHTRRWADALEGTGARVLDTRKTTPGLRELEKYAVRAGGGVNKRFGLHDCAMVKDNHILAAGSVTAAIEAIAQRFPSVPVQVEVEREAQALEAIDAGARFLMLDNMGLEEMRAVVQTIRALEPQVGRVQLEATGGLTLDNAREVAATGVDFMSVGALTHSSPIIDLALDLH</sequence>
<dbReference type="Gene3D" id="3.20.20.70">
    <property type="entry name" value="Aldolase class I"/>
    <property type="match status" value="1"/>
</dbReference>
<comment type="pathway">
    <text evidence="2">Cofactor biosynthesis; NAD(+) biosynthesis; nicotinate D-ribonucleotide from quinolinate: step 1/1.</text>
</comment>
<dbReference type="InterPro" id="IPR013785">
    <property type="entry name" value="Aldolase_TIM"/>
</dbReference>
<evidence type="ECO:0000313" key="14">
    <source>
        <dbReference type="EMBL" id="GIG53738.1"/>
    </source>
</evidence>
<dbReference type="EC" id="2.4.2.19" evidence="4"/>
<evidence type="ECO:0000256" key="6">
    <source>
        <dbReference type="ARBA" id="ARBA00022642"/>
    </source>
</evidence>
<keyword evidence="6" id="KW-0662">Pyridine nucleotide biosynthesis</keyword>
<dbReference type="EMBL" id="BONR01000001">
    <property type="protein sequence ID" value="GIG53738.1"/>
    <property type="molecule type" value="Genomic_DNA"/>
</dbReference>
<dbReference type="InterPro" id="IPR022412">
    <property type="entry name" value="Quinolinate_PRibosylTrfase_N"/>
</dbReference>
<dbReference type="CDD" id="cd01572">
    <property type="entry name" value="QPRTase"/>
    <property type="match status" value="1"/>
</dbReference>
<organism evidence="14 15">
    <name type="scientific">Demequina activiva</name>
    <dbReference type="NCBI Taxonomy" id="1582364"/>
    <lineage>
        <taxon>Bacteria</taxon>
        <taxon>Bacillati</taxon>
        <taxon>Actinomycetota</taxon>
        <taxon>Actinomycetes</taxon>
        <taxon>Micrococcales</taxon>
        <taxon>Demequinaceae</taxon>
        <taxon>Demequina</taxon>
    </lineage>
</organism>
<dbReference type="GO" id="GO:0004514">
    <property type="term" value="F:nicotinate-nucleotide diphosphorylase (carboxylating) activity"/>
    <property type="evidence" value="ECO:0007669"/>
    <property type="project" value="UniProtKB-EC"/>
</dbReference>
<dbReference type="Pfam" id="PF01729">
    <property type="entry name" value="QRPTase_C"/>
    <property type="match status" value="1"/>
</dbReference>
<evidence type="ECO:0000256" key="11">
    <source>
        <dbReference type="PIRNR" id="PIRNR006250"/>
    </source>
</evidence>
<proteinExistence type="inferred from homology"/>
<evidence type="ECO:0000313" key="15">
    <source>
        <dbReference type="Proteomes" id="UP000652354"/>
    </source>
</evidence>
<dbReference type="SUPFAM" id="SSF51690">
    <property type="entry name" value="Nicotinate/Quinolinate PRTase C-terminal domain-like"/>
    <property type="match status" value="1"/>
</dbReference>
<comment type="catalytic activity">
    <reaction evidence="10">
        <text>nicotinate beta-D-ribonucleotide + CO2 + diphosphate = quinolinate + 5-phospho-alpha-D-ribose 1-diphosphate + 2 H(+)</text>
        <dbReference type="Rhea" id="RHEA:12733"/>
        <dbReference type="ChEBI" id="CHEBI:15378"/>
        <dbReference type="ChEBI" id="CHEBI:16526"/>
        <dbReference type="ChEBI" id="CHEBI:29959"/>
        <dbReference type="ChEBI" id="CHEBI:33019"/>
        <dbReference type="ChEBI" id="CHEBI:57502"/>
        <dbReference type="ChEBI" id="CHEBI:58017"/>
        <dbReference type="EC" id="2.4.2.19"/>
    </reaction>
</comment>
<evidence type="ECO:0000256" key="8">
    <source>
        <dbReference type="ARBA" id="ARBA00022679"/>
    </source>
</evidence>
<feature type="domain" description="Quinolinate phosphoribosyl transferase C-terminal" evidence="12">
    <location>
        <begin position="127"/>
        <end position="297"/>
    </location>
</feature>
<dbReference type="Proteomes" id="UP000652354">
    <property type="component" value="Unassembled WGS sequence"/>
</dbReference>
<comment type="similarity">
    <text evidence="3 11">Belongs to the NadC/ModD family.</text>
</comment>
<dbReference type="PANTHER" id="PTHR32179">
    <property type="entry name" value="NICOTINATE-NUCLEOTIDE PYROPHOSPHORYLASE [CARBOXYLATING]"/>
    <property type="match status" value="1"/>
</dbReference>
<dbReference type="FunFam" id="3.20.20.70:FF:000030">
    <property type="entry name" value="Nicotinate-nucleotide pyrophosphorylase, carboxylating"/>
    <property type="match status" value="1"/>
</dbReference>
<evidence type="ECO:0000256" key="2">
    <source>
        <dbReference type="ARBA" id="ARBA00004893"/>
    </source>
</evidence>
<evidence type="ECO:0000256" key="4">
    <source>
        <dbReference type="ARBA" id="ARBA00011944"/>
    </source>
</evidence>
<dbReference type="Gene3D" id="3.90.1170.20">
    <property type="entry name" value="Quinolinate phosphoribosyl transferase, N-terminal domain"/>
    <property type="match status" value="1"/>
</dbReference>
<dbReference type="GO" id="GO:0034213">
    <property type="term" value="P:quinolinate catabolic process"/>
    <property type="evidence" value="ECO:0007669"/>
    <property type="project" value="TreeGrafter"/>
</dbReference>
<evidence type="ECO:0000256" key="3">
    <source>
        <dbReference type="ARBA" id="ARBA00009400"/>
    </source>
</evidence>
<evidence type="ECO:0000256" key="1">
    <source>
        <dbReference type="ARBA" id="ARBA00003237"/>
    </source>
</evidence>
<evidence type="ECO:0000259" key="12">
    <source>
        <dbReference type="Pfam" id="PF01729"/>
    </source>
</evidence>
<evidence type="ECO:0000259" key="13">
    <source>
        <dbReference type="Pfam" id="PF02749"/>
    </source>
</evidence>
<dbReference type="RefSeq" id="WP_203653745.1">
    <property type="nucleotide sequence ID" value="NZ_BONR01000001.1"/>
</dbReference>
<dbReference type="PANTHER" id="PTHR32179:SF3">
    <property type="entry name" value="NICOTINATE-NUCLEOTIDE PYROPHOSPHORYLASE [CARBOXYLATING]"/>
    <property type="match status" value="1"/>
</dbReference>
<dbReference type="InterPro" id="IPR036068">
    <property type="entry name" value="Nicotinate_pribotase-like_C"/>
</dbReference>
<dbReference type="InterPro" id="IPR004393">
    <property type="entry name" value="NadC"/>
</dbReference>
<evidence type="ECO:0000256" key="9">
    <source>
        <dbReference type="ARBA" id="ARBA00033102"/>
    </source>
</evidence>
<keyword evidence="15" id="KW-1185">Reference proteome</keyword>
<protein>
    <recommendedName>
        <fullName evidence="5">Nicotinate-nucleotide pyrophosphorylase [carboxylating]</fullName>
        <ecNumber evidence="4">2.4.2.19</ecNumber>
    </recommendedName>
    <alternativeName>
        <fullName evidence="9">Quinolinate phosphoribosyltransferase [decarboxylating]</fullName>
    </alternativeName>
</protein>
<comment type="function">
    <text evidence="1">Involved in the catabolism of quinolinic acid (QA).</text>
</comment>
<gene>
    <name evidence="14" type="ORF">Dac01nite_04900</name>
</gene>
<dbReference type="NCBIfam" id="TIGR00078">
    <property type="entry name" value="nadC"/>
    <property type="match status" value="1"/>
</dbReference>
<dbReference type="Pfam" id="PF02749">
    <property type="entry name" value="QRPTase_N"/>
    <property type="match status" value="1"/>
</dbReference>
<dbReference type="SUPFAM" id="SSF54675">
    <property type="entry name" value="Nicotinate/Quinolinate PRTase N-terminal domain-like"/>
    <property type="match status" value="1"/>
</dbReference>
<keyword evidence="8 11" id="KW-0808">Transferase</keyword>
<evidence type="ECO:0000256" key="10">
    <source>
        <dbReference type="ARBA" id="ARBA00047445"/>
    </source>
</evidence>
<dbReference type="PIRSF" id="PIRSF006250">
    <property type="entry name" value="NadC_ModD"/>
    <property type="match status" value="1"/>
</dbReference>
<feature type="domain" description="Quinolinate phosphoribosyl transferase N-terminal" evidence="13">
    <location>
        <begin position="35"/>
        <end position="125"/>
    </location>
</feature>
<dbReference type="InterPro" id="IPR027277">
    <property type="entry name" value="NadC/ModD"/>
</dbReference>
<evidence type="ECO:0000256" key="5">
    <source>
        <dbReference type="ARBA" id="ARBA00020990"/>
    </source>
</evidence>
<dbReference type="AlphaFoldDB" id="A0A919Q3G9"/>
<reference evidence="14" key="1">
    <citation type="submission" date="2021-01" db="EMBL/GenBank/DDBJ databases">
        <title>Whole genome shotgun sequence of Demequina activiva NBRC 110675.</title>
        <authorList>
            <person name="Komaki H."/>
            <person name="Tamura T."/>
        </authorList>
    </citation>
    <scope>NUCLEOTIDE SEQUENCE</scope>
    <source>
        <strain evidence="14">NBRC 110675</strain>
    </source>
</reference>
<dbReference type="InterPro" id="IPR037128">
    <property type="entry name" value="Quinolinate_PRibosylTase_N_sf"/>
</dbReference>
<name>A0A919Q3G9_9MICO</name>
<dbReference type="GO" id="GO:0009435">
    <property type="term" value="P:NAD+ biosynthetic process"/>
    <property type="evidence" value="ECO:0007669"/>
    <property type="project" value="InterPro"/>
</dbReference>
<evidence type="ECO:0000256" key="7">
    <source>
        <dbReference type="ARBA" id="ARBA00022676"/>
    </source>
</evidence>
<dbReference type="GO" id="GO:0005737">
    <property type="term" value="C:cytoplasm"/>
    <property type="evidence" value="ECO:0007669"/>
    <property type="project" value="TreeGrafter"/>
</dbReference>
<keyword evidence="7 11" id="KW-0328">Glycosyltransferase</keyword>
<dbReference type="InterPro" id="IPR002638">
    <property type="entry name" value="Quinolinate_PRibosylTrfase_C"/>
</dbReference>
<accession>A0A919Q3G9</accession>